<keyword evidence="4" id="KW-1185">Reference proteome</keyword>
<feature type="region of interest" description="Disordered" evidence="1">
    <location>
        <begin position="54"/>
        <end position="75"/>
    </location>
</feature>
<dbReference type="Proteomes" id="UP001242480">
    <property type="component" value="Unassembled WGS sequence"/>
</dbReference>
<keyword evidence="2" id="KW-0472">Membrane</keyword>
<dbReference type="RefSeq" id="WP_307280092.1">
    <property type="nucleotide sequence ID" value="NZ_JAUSVX010000013.1"/>
</dbReference>
<comment type="caution">
    <text evidence="3">The sequence shown here is derived from an EMBL/GenBank/DDBJ whole genome shotgun (WGS) entry which is preliminary data.</text>
</comment>
<protein>
    <submittedName>
        <fullName evidence="3">Amino acid dehydrogenase</fullName>
    </submittedName>
</protein>
<evidence type="ECO:0000256" key="2">
    <source>
        <dbReference type="SAM" id="Phobius"/>
    </source>
</evidence>
<name>A0ABU0JGS2_9HYPH</name>
<keyword evidence="2" id="KW-1133">Transmembrane helix</keyword>
<evidence type="ECO:0000313" key="4">
    <source>
        <dbReference type="Proteomes" id="UP001242480"/>
    </source>
</evidence>
<proteinExistence type="predicted"/>
<feature type="transmembrane region" description="Helical" evidence="2">
    <location>
        <begin position="25"/>
        <end position="44"/>
    </location>
</feature>
<evidence type="ECO:0000313" key="3">
    <source>
        <dbReference type="EMBL" id="MDQ0472785.1"/>
    </source>
</evidence>
<accession>A0ABU0JGS2</accession>
<sequence length="75" mass="7811">MREIWIGLAIGSATGAIVGMTGSVAVGIVLCGAAGLTVGCGFLDQRQRIERLERQREATGKAAPPWQASRGWDAA</sequence>
<gene>
    <name evidence="3" type="ORF">QO011_005815</name>
</gene>
<reference evidence="3 4" key="1">
    <citation type="submission" date="2023-07" db="EMBL/GenBank/DDBJ databases">
        <title>Genomic Encyclopedia of Type Strains, Phase IV (KMG-IV): sequencing the most valuable type-strain genomes for metagenomic binning, comparative biology and taxonomic classification.</title>
        <authorList>
            <person name="Goeker M."/>
        </authorList>
    </citation>
    <scope>NUCLEOTIDE SEQUENCE [LARGE SCALE GENOMIC DNA]</scope>
    <source>
        <strain evidence="3 4">DSM 19619</strain>
    </source>
</reference>
<keyword evidence="2" id="KW-0812">Transmembrane</keyword>
<evidence type="ECO:0000256" key="1">
    <source>
        <dbReference type="SAM" id="MobiDB-lite"/>
    </source>
</evidence>
<dbReference type="EMBL" id="JAUSVX010000013">
    <property type="protein sequence ID" value="MDQ0472785.1"/>
    <property type="molecule type" value="Genomic_DNA"/>
</dbReference>
<organism evidence="3 4">
    <name type="scientific">Labrys wisconsinensis</name>
    <dbReference type="NCBI Taxonomy" id="425677"/>
    <lineage>
        <taxon>Bacteria</taxon>
        <taxon>Pseudomonadati</taxon>
        <taxon>Pseudomonadota</taxon>
        <taxon>Alphaproteobacteria</taxon>
        <taxon>Hyphomicrobiales</taxon>
        <taxon>Xanthobacteraceae</taxon>
        <taxon>Labrys</taxon>
    </lineage>
</organism>